<dbReference type="Proteomes" id="UP000746535">
    <property type="component" value="Unassembled WGS sequence"/>
</dbReference>
<reference evidence="7 8" key="1">
    <citation type="submission" date="2020-03" db="EMBL/GenBank/DDBJ databases">
        <authorList>
            <person name="Wang L."/>
            <person name="He N."/>
            <person name="Li Y."/>
            <person name="Fang Y."/>
            <person name="Zhang F."/>
        </authorList>
    </citation>
    <scope>NUCLEOTIDE SEQUENCE [LARGE SCALE GENOMIC DNA]</scope>
    <source>
        <strain evidence="8">hsmgli-8</strain>
    </source>
</reference>
<evidence type="ECO:0000313" key="8">
    <source>
        <dbReference type="Proteomes" id="UP000746535"/>
    </source>
</evidence>
<dbReference type="InterPro" id="IPR039425">
    <property type="entry name" value="RNA_pol_sigma-70-like"/>
</dbReference>
<gene>
    <name evidence="7" type="ORF">HBH25_05715</name>
</gene>
<accession>A0ABX0YDS0</accession>
<comment type="similarity">
    <text evidence="1">Belongs to the sigma-70 factor family. ECF subfamily.</text>
</comment>
<protein>
    <submittedName>
        <fullName evidence="7">Sigma-70 family RNA polymerase sigma factor</fullName>
    </submittedName>
</protein>
<dbReference type="InterPro" id="IPR036388">
    <property type="entry name" value="WH-like_DNA-bd_sf"/>
</dbReference>
<evidence type="ECO:0000256" key="2">
    <source>
        <dbReference type="ARBA" id="ARBA00023015"/>
    </source>
</evidence>
<dbReference type="PANTHER" id="PTHR43133">
    <property type="entry name" value="RNA POLYMERASE ECF-TYPE SIGMA FACTO"/>
    <property type="match status" value="1"/>
</dbReference>
<dbReference type="NCBIfam" id="TIGR02937">
    <property type="entry name" value="sigma70-ECF"/>
    <property type="match status" value="1"/>
</dbReference>
<dbReference type="InterPro" id="IPR013325">
    <property type="entry name" value="RNA_pol_sigma_r2"/>
</dbReference>
<keyword evidence="2" id="KW-0805">Transcription regulation</keyword>
<keyword evidence="4" id="KW-0804">Transcription</keyword>
<evidence type="ECO:0000256" key="3">
    <source>
        <dbReference type="ARBA" id="ARBA00023082"/>
    </source>
</evidence>
<proteinExistence type="inferred from homology"/>
<evidence type="ECO:0000256" key="1">
    <source>
        <dbReference type="ARBA" id="ARBA00010641"/>
    </source>
</evidence>
<dbReference type="EMBL" id="JAAVJI010000002">
    <property type="protein sequence ID" value="NJP00356.1"/>
    <property type="molecule type" value="Genomic_DNA"/>
</dbReference>
<name>A0ABX0YDS0_9PSED</name>
<dbReference type="Gene3D" id="1.10.10.10">
    <property type="entry name" value="Winged helix-like DNA-binding domain superfamily/Winged helix DNA-binding domain"/>
    <property type="match status" value="1"/>
</dbReference>
<dbReference type="Pfam" id="PF08281">
    <property type="entry name" value="Sigma70_r4_2"/>
    <property type="match status" value="1"/>
</dbReference>
<dbReference type="SUPFAM" id="SSF88946">
    <property type="entry name" value="Sigma2 domain of RNA polymerase sigma factors"/>
    <property type="match status" value="1"/>
</dbReference>
<organism evidence="7 8">
    <name type="scientific">Pseudomonas quercus</name>
    <dbReference type="NCBI Taxonomy" id="2722792"/>
    <lineage>
        <taxon>Bacteria</taxon>
        <taxon>Pseudomonadati</taxon>
        <taxon>Pseudomonadota</taxon>
        <taxon>Gammaproteobacteria</taxon>
        <taxon>Pseudomonadales</taxon>
        <taxon>Pseudomonadaceae</taxon>
        <taxon>Pseudomonas</taxon>
    </lineage>
</organism>
<keyword evidence="8" id="KW-1185">Reference proteome</keyword>
<dbReference type="InterPro" id="IPR014284">
    <property type="entry name" value="RNA_pol_sigma-70_dom"/>
</dbReference>
<evidence type="ECO:0000313" key="7">
    <source>
        <dbReference type="EMBL" id="NJP00356.1"/>
    </source>
</evidence>
<dbReference type="InterPro" id="IPR013324">
    <property type="entry name" value="RNA_pol_sigma_r3/r4-like"/>
</dbReference>
<dbReference type="Gene3D" id="1.10.1740.10">
    <property type="match status" value="1"/>
</dbReference>
<feature type="domain" description="RNA polymerase sigma factor 70 region 4 type 2" evidence="6">
    <location>
        <begin position="110"/>
        <end position="160"/>
    </location>
</feature>
<feature type="domain" description="RNA polymerase sigma-70 region 2" evidence="5">
    <location>
        <begin position="10"/>
        <end position="75"/>
    </location>
</feature>
<evidence type="ECO:0000256" key="4">
    <source>
        <dbReference type="ARBA" id="ARBA00023163"/>
    </source>
</evidence>
<dbReference type="PANTHER" id="PTHR43133:SF63">
    <property type="entry name" value="RNA POLYMERASE SIGMA FACTOR FECI-RELATED"/>
    <property type="match status" value="1"/>
</dbReference>
<dbReference type="Pfam" id="PF04542">
    <property type="entry name" value="Sigma70_r2"/>
    <property type="match status" value="1"/>
</dbReference>
<dbReference type="InterPro" id="IPR013249">
    <property type="entry name" value="RNA_pol_sigma70_r4_t2"/>
</dbReference>
<dbReference type="RefSeq" id="WP_168082375.1">
    <property type="nucleotide sequence ID" value="NZ_JAAVJI010000002.1"/>
</dbReference>
<sequence length="171" mass="19459">MNPSRLDAVFLRHRLSLLRTLHSMVGDPHVAEDLLHDTWLRVSRALAGYHVEHLEPFVFQTARRLALDHLRTQRRHTCILDGDLPLQVVHNIPQEGSTAEDAAYTDQLLQRLSRRVARLTPRQRSIFIENRLHGQPCPAIARALGVSASTVQKELKQVMRICQQVTEGTGE</sequence>
<comment type="caution">
    <text evidence="7">The sequence shown here is derived from an EMBL/GenBank/DDBJ whole genome shotgun (WGS) entry which is preliminary data.</text>
</comment>
<evidence type="ECO:0000259" key="6">
    <source>
        <dbReference type="Pfam" id="PF08281"/>
    </source>
</evidence>
<evidence type="ECO:0000259" key="5">
    <source>
        <dbReference type="Pfam" id="PF04542"/>
    </source>
</evidence>
<keyword evidence="3" id="KW-0731">Sigma factor</keyword>
<dbReference type="SUPFAM" id="SSF88659">
    <property type="entry name" value="Sigma3 and sigma4 domains of RNA polymerase sigma factors"/>
    <property type="match status" value="1"/>
</dbReference>
<dbReference type="InterPro" id="IPR007627">
    <property type="entry name" value="RNA_pol_sigma70_r2"/>
</dbReference>